<dbReference type="PROSITE" id="PS50977">
    <property type="entry name" value="HTH_TETR_2"/>
    <property type="match status" value="1"/>
</dbReference>
<dbReference type="SUPFAM" id="SSF46689">
    <property type="entry name" value="Homeodomain-like"/>
    <property type="match status" value="1"/>
</dbReference>
<dbReference type="Gene3D" id="1.10.357.10">
    <property type="entry name" value="Tetracycline Repressor, domain 2"/>
    <property type="match status" value="1"/>
</dbReference>
<evidence type="ECO:0000256" key="1">
    <source>
        <dbReference type="ARBA" id="ARBA00023125"/>
    </source>
</evidence>
<dbReference type="InterPro" id="IPR023772">
    <property type="entry name" value="DNA-bd_HTH_TetR-type_CS"/>
</dbReference>
<dbReference type="InterPro" id="IPR001647">
    <property type="entry name" value="HTH_TetR"/>
</dbReference>
<dbReference type="Pfam" id="PF00440">
    <property type="entry name" value="TetR_N"/>
    <property type="match status" value="1"/>
</dbReference>
<dbReference type="InterPro" id="IPR050109">
    <property type="entry name" value="HTH-type_TetR-like_transc_reg"/>
</dbReference>
<keyword evidence="1 2" id="KW-0238">DNA-binding</keyword>
<evidence type="ECO:0000313" key="4">
    <source>
        <dbReference type="EMBL" id="SPM38505.1"/>
    </source>
</evidence>
<dbReference type="GO" id="GO:0000976">
    <property type="term" value="F:transcription cis-regulatory region binding"/>
    <property type="evidence" value="ECO:0007669"/>
    <property type="project" value="TreeGrafter"/>
</dbReference>
<dbReference type="OrthoDB" id="3210235at2"/>
<accession>A0A2U3P4B4</accession>
<evidence type="ECO:0000259" key="3">
    <source>
        <dbReference type="PROSITE" id="PS50977"/>
    </source>
</evidence>
<name>A0A2U3P4B4_9MYCO</name>
<sequence length="192" mass="20512">MTTASASASRGSIPTGREEVVAAILSAATDLFAERGPAATSIRDIAARSKVNHGLVFRHFGTKDQLVGAVLENLGTSLTELLNSGASSDLVDQALDLQMRVMARTLLDGYPAAQLQKRFPNIATLIDWVRPVHGDDVSARIAVANGLALQFGWRLFAPILRSATGLDELTDDEIREIVRAEVARILNPADPA</sequence>
<dbReference type="EMBL" id="FUEZ01000003">
    <property type="protein sequence ID" value="SPM38505.1"/>
    <property type="molecule type" value="Genomic_DNA"/>
</dbReference>
<protein>
    <submittedName>
        <fullName evidence="4">TetR family transcriptional regulator</fullName>
    </submittedName>
</protein>
<dbReference type="Proteomes" id="UP000240424">
    <property type="component" value="Unassembled WGS sequence"/>
</dbReference>
<evidence type="ECO:0000313" key="5">
    <source>
        <dbReference type="Proteomes" id="UP000240424"/>
    </source>
</evidence>
<feature type="DNA-binding region" description="H-T-H motif" evidence="2">
    <location>
        <begin position="41"/>
        <end position="60"/>
    </location>
</feature>
<evidence type="ECO:0000256" key="2">
    <source>
        <dbReference type="PROSITE-ProRule" id="PRU00335"/>
    </source>
</evidence>
<keyword evidence="5" id="KW-1185">Reference proteome</keyword>
<gene>
    <name evidence="4" type="ORF">MNAB215_682</name>
</gene>
<organism evidence="4 5">
    <name type="scientific">Mycobacterium numidiamassiliense</name>
    <dbReference type="NCBI Taxonomy" id="1841861"/>
    <lineage>
        <taxon>Bacteria</taxon>
        <taxon>Bacillati</taxon>
        <taxon>Actinomycetota</taxon>
        <taxon>Actinomycetes</taxon>
        <taxon>Mycobacteriales</taxon>
        <taxon>Mycobacteriaceae</taxon>
        <taxon>Mycobacterium</taxon>
    </lineage>
</organism>
<dbReference type="PRINTS" id="PR00455">
    <property type="entry name" value="HTHTETR"/>
</dbReference>
<dbReference type="PROSITE" id="PS01081">
    <property type="entry name" value="HTH_TETR_1"/>
    <property type="match status" value="1"/>
</dbReference>
<dbReference type="InterPro" id="IPR009057">
    <property type="entry name" value="Homeodomain-like_sf"/>
</dbReference>
<dbReference type="STRING" id="1841861.GCA_900157365_04885"/>
<reference evidence="4 5" key="1">
    <citation type="submission" date="2017-01" db="EMBL/GenBank/DDBJ databases">
        <authorList>
            <consortium name="Urmite Genomes"/>
        </authorList>
    </citation>
    <scope>NUCLEOTIDE SEQUENCE [LARGE SCALE GENOMIC DNA]</scope>
    <source>
        <strain evidence="4 5">AB215</strain>
    </source>
</reference>
<dbReference type="PANTHER" id="PTHR30055">
    <property type="entry name" value="HTH-TYPE TRANSCRIPTIONAL REGULATOR RUTR"/>
    <property type="match status" value="1"/>
</dbReference>
<dbReference type="GO" id="GO:0003700">
    <property type="term" value="F:DNA-binding transcription factor activity"/>
    <property type="evidence" value="ECO:0007669"/>
    <property type="project" value="TreeGrafter"/>
</dbReference>
<dbReference type="PANTHER" id="PTHR30055:SF153">
    <property type="entry name" value="HTH-TYPE TRANSCRIPTIONAL REPRESSOR RV3405C"/>
    <property type="match status" value="1"/>
</dbReference>
<feature type="domain" description="HTH tetR-type" evidence="3">
    <location>
        <begin position="18"/>
        <end position="78"/>
    </location>
</feature>
<dbReference type="AlphaFoldDB" id="A0A2U3P4B4"/>
<proteinExistence type="predicted"/>
<dbReference type="RefSeq" id="WP_077077462.1">
    <property type="nucleotide sequence ID" value="NZ_FUEZ01000003.1"/>
</dbReference>